<dbReference type="Gene3D" id="3.10.110.10">
    <property type="entry name" value="Ubiquitin Conjugating Enzyme"/>
    <property type="match status" value="1"/>
</dbReference>
<feature type="region of interest" description="Disordered" evidence="1">
    <location>
        <begin position="468"/>
        <end position="503"/>
    </location>
</feature>
<dbReference type="InterPro" id="IPR050113">
    <property type="entry name" value="Ub_conjugating_enzyme"/>
</dbReference>
<dbReference type="PROSITE" id="PS50127">
    <property type="entry name" value="UBC_2"/>
    <property type="match status" value="1"/>
</dbReference>
<accession>A0A7S3Q9L1</accession>
<evidence type="ECO:0000259" key="2">
    <source>
        <dbReference type="PROSITE" id="PS50127"/>
    </source>
</evidence>
<sequence>MSTAKSNKVNVEDAPVSPIEEVATARAASIPGTSYPSMAAVVVQDQSSSSSAKDLRPGSVTVTVTSANSASDFCVSEHEDEVSDVVNVNVNVNAPVPVNMQRRISSESGSSGNSRIIVNDEDNNDSNREGQRATTSTSSATTSTTGDNSNSGPAEIPPETDGQDQVDPGEDDEDDDDDESDYSYDYDEEDDGHFAGFLAYDGGHGAAGHGAAVVPQEHSDAPIETDTNMDGKKNIVEDEETTSAHASTSANNNKNKNNKLNNDSSAESGSGGMQFASLETTSAAVGSKTKWKEPTRAAVSMSLRAEREKSGGRRRLAADLYKVMMTDTQEAGFAVEQNDDECMDEWTVRLFKFDEDSDLHKDLLVLGLDHVELKMNFPEQYPFEPPFVRVVRPRFKRQTGFVMNGALCMELLTNEGWNPINDIESVIVSIRSLLVVGDGRVEAAADMTEKKREALLAAAANGGGKLSVSVSKQQEVGMGGKRKRDEGKNGKGKKPTTTGSYSTAEAKAAYSHLSSYHKKKGWSGWWAKRG</sequence>
<organism evidence="3">
    <name type="scientific">Chaetoceros debilis</name>
    <dbReference type="NCBI Taxonomy" id="122233"/>
    <lineage>
        <taxon>Eukaryota</taxon>
        <taxon>Sar</taxon>
        <taxon>Stramenopiles</taxon>
        <taxon>Ochrophyta</taxon>
        <taxon>Bacillariophyta</taxon>
        <taxon>Coscinodiscophyceae</taxon>
        <taxon>Chaetocerotophycidae</taxon>
        <taxon>Chaetocerotales</taxon>
        <taxon>Chaetocerotaceae</taxon>
        <taxon>Chaetoceros</taxon>
    </lineage>
</organism>
<reference evidence="3" key="1">
    <citation type="submission" date="2021-01" db="EMBL/GenBank/DDBJ databases">
        <authorList>
            <person name="Corre E."/>
            <person name="Pelletier E."/>
            <person name="Niang G."/>
            <person name="Scheremetjew M."/>
            <person name="Finn R."/>
            <person name="Kale V."/>
            <person name="Holt S."/>
            <person name="Cochrane G."/>
            <person name="Meng A."/>
            <person name="Brown T."/>
            <person name="Cohen L."/>
        </authorList>
    </citation>
    <scope>NUCLEOTIDE SEQUENCE</scope>
    <source>
        <strain evidence="3">MM31A-1</strain>
    </source>
</reference>
<evidence type="ECO:0000256" key="1">
    <source>
        <dbReference type="SAM" id="MobiDB-lite"/>
    </source>
</evidence>
<dbReference type="Pfam" id="PF00179">
    <property type="entry name" value="UQ_con"/>
    <property type="match status" value="1"/>
</dbReference>
<dbReference type="InterPro" id="IPR016135">
    <property type="entry name" value="UBQ-conjugating_enzyme/RWD"/>
</dbReference>
<feature type="compositionally biased region" description="Low complexity" evidence="1">
    <location>
        <begin position="251"/>
        <end position="262"/>
    </location>
</feature>
<feature type="compositionally biased region" description="Low complexity" evidence="1">
    <location>
        <begin position="92"/>
        <end position="117"/>
    </location>
</feature>
<feature type="compositionally biased region" description="Low complexity" evidence="1">
    <location>
        <begin position="133"/>
        <end position="145"/>
    </location>
</feature>
<evidence type="ECO:0000313" key="3">
    <source>
        <dbReference type="EMBL" id="CAE0469358.1"/>
    </source>
</evidence>
<dbReference type="PANTHER" id="PTHR24067">
    <property type="entry name" value="UBIQUITIN-CONJUGATING ENZYME E2"/>
    <property type="match status" value="1"/>
</dbReference>
<dbReference type="InterPro" id="IPR000608">
    <property type="entry name" value="UBC"/>
</dbReference>
<dbReference type="CDD" id="cd23802">
    <property type="entry name" value="UBCc_UBE2Q"/>
    <property type="match status" value="1"/>
</dbReference>
<gene>
    <name evidence="3" type="ORF">CDEB00056_LOCUS14211</name>
</gene>
<dbReference type="SUPFAM" id="SSF54495">
    <property type="entry name" value="UBC-like"/>
    <property type="match status" value="1"/>
</dbReference>
<dbReference type="AlphaFoldDB" id="A0A7S3Q9L1"/>
<dbReference type="SMART" id="SM00212">
    <property type="entry name" value="UBCc"/>
    <property type="match status" value="1"/>
</dbReference>
<feature type="region of interest" description="Disordered" evidence="1">
    <location>
        <begin position="240"/>
        <end position="273"/>
    </location>
</feature>
<dbReference type="EMBL" id="HBIO01018511">
    <property type="protein sequence ID" value="CAE0469358.1"/>
    <property type="molecule type" value="Transcribed_RNA"/>
</dbReference>
<name>A0A7S3Q9L1_9STRA</name>
<protein>
    <recommendedName>
        <fullName evidence="2">UBC core domain-containing protein</fullName>
    </recommendedName>
</protein>
<proteinExistence type="predicted"/>
<feature type="region of interest" description="Disordered" evidence="1">
    <location>
        <begin position="92"/>
        <end position="198"/>
    </location>
</feature>
<feature type="compositionally biased region" description="Acidic residues" evidence="1">
    <location>
        <begin position="161"/>
        <end position="191"/>
    </location>
</feature>
<feature type="domain" description="UBC core" evidence="2">
    <location>
        <begin position="311"/>
        <end position="473"/>
    </location>
</feature>